<evidence type="ECO:0000256" key="9">
    <source>
        <dbReference type="SAM" id="MobiDB-lite"/>
    </source>
</evidence>
<dbReference type="GO" id="GO:0005886">
    <property type="term" value="C:plasma membrane"/>
    <property type="evidence" value="ECO:0007669"/>
    <property type="project" value="UniProtKB-SubCell"/>
</dbReference>
<dbReference type="CDD" id="cd06581">
    <property type="entry name" value="TM_PBP1_LivM_like"/>
    <property type="match status" value="1"/>
</dbReference>
<evidence type="ECO:0000256" key="8">
    <source>
        <dbReference type="ARBA" id="ARBA00023136"/>
    </source>
</evidence>
<dbReference type="GO" id="GO:0015658">
    <property type="term" value="F:branched-chain amino acid transmembrane transporter activity"/>
    <property type="evidence" value="ECO:0007669"/>
    <property type="project" value="InterPro"/>
</dbReference>
<sequence length="600" mass="62484">MAALIVCVPIAVVVLVATDGGWRAAVISTFILAIISLSQVVVTGYAGQVSLAQLPIAGAAAFLLSVFSSDLSMPFPLAPVLAAVLATVLGVVVGLPALRIRGLAVAVVTLALAVALEAFWFRNPDLNGGVDGAPIANPELFGIDLGIGAGEGYPRLTFGFACLLILVVVAVGVAWLRRSRLGASMLAVRANERSAAAAGIDVRRVKLAAFAIAAFIAAVGGCLLGYQQNVASSSTYAALAGIGLFATAYLCGVTSVSGGILAGVAGAGGLMFLAMERWLHLGDYYAMFSGLMLVLVVIQNPEGIVGPLHEKIRIWRNRKSAPLPSELTAEAPPEMATLTRSEPGEEILHLNGIGVRYGAVVAVDDVTLAVREGEILGLIGPNGAGKTTFIDGISGYASADGTVSLNGESLDGLPPHRRSRAGLGRTFQGIELYEDLTVEENVVVGTTAAADRPTSEDLDQLYRLLGLGSVAKRPVAELSQGRRQLVSVARALAGRPRVVLLDEPAAGLDSDESLWLGERLQAMRDSGVTVVMIEHDMGLVLEICDKIAVLDLGRLIAFGTPDEIKGNPEVVRAYLGSTHNKVDPDDVDSSDDTMTKEPVS</sequence>
<feature type="transmembrane region" description="Helical" evidence="10">
    <location>
        <begin position="156"/>
        <end position="176"/>
    </location>
</feature>
<protein>
    <submittedName>
        <fullName evidence="12">ABC-type branched-subunit amino acid transport system ATPase component/ABC-type branched-subunit amino acid transport system permease subunit</fullName>
    </submittedName>
</protein>
<dbReference type="Pfam" id="PF00005">
    <property type="entry name" value="ABC_tran"/>
    <property type="match status" value="1"/>
</dbReference>
<keyword evidence="3" id="KW-1003">Cell membrane</keyword>
<dbReference type="SMART" id="SM00382">
    <property type="entry name" value="AAA"/>
    <property type="match status" value="1"/>
</dbReference>
<evidence type="ECO:0000259" key="11">
    <source>
        <dbReference type="PROSITE" id="PS50893"/>
    </source>
</evidence>
<dbReference type="Pfam" id="PF02653">
    <property type="entry name" value="BPD_transp_2"/>
    <property type="match status" value="1"/>
</dbReference>
<dbReference type="Pfam" id="PF12399">
    <property type="entry name" value="BCA_ABC_TP_C"/>
    <property type="match status" value="1"/>
</dbReference>
<feature type="transmembrane region" description="Helical" evidence="10">
    <location>
        <begin position="207"/>
        <end position="226"/>
    </location>
</feature>
<dbReference type="InterPro" id="IPR043428">
    <property type="entry name" value="LivM-like"/>
</dbReference>
<evidence type="ECO:0000313" key="12">
    <source>
        <dbReference type="EMBL" id="NYI75564.1"/>
    </source>
</evidence>
<dbReference type="InterPro" id="IPR003593">
    <property type="entry name" value="AAA+_ATPase"/>
</dbReference>
<dbReference type="InterPro" id="IPR001851">
    <property type="entry name" value="ABC_transp_permease"/>
</dbReference>
<feature type="domain" description="ABC transporter" evidence="11">
    <location>
        <begin position="348"/>
        <end position="577"/>
    </location>
</feature>
<keyword evidence="2" id="KW-0813">Transport</keyword>
<evidence type="ECO:0000256" key="10">
    <source>
        <dbReference type="SAM" id="Phobius"/>
    </source>
</evidence>
<dbReference type="SUPFAM" id="SSF52540">
    <property type="entry name" value="P-loop containing nucleoside triphosphate hydrolases"/>
    <property type="match status" value="1"/>
</dbReference>
<dbReference type="PROSITE" id="PS50893">
    <property type="entry name" value="ABC_TRANSPORTER_2"/>
    <property type="match status" value="1"/>
</dbReference>
<dbReference type="AlphaFoldDB" id="A0A7Z0DHM4"/>
<dbReference type="RefSeq" id="WP_343051377.1">
    <property type="nucleotide sequence ID" value="NZ_JACBZR010000001.1"/>
</dbReference>
<keyword evidence="13" id="KW-1185">Reference proteome</keyword>
<proteinExistence type="predicted"/>
<accession>A0A7Z0DHM4</accession>
<feature type="transmembrane region" description="Helical" evidence="10">
    <location>
        <begin position="27"/>
        <end position="47"/>
    </location>
</feature>
<evidence type="ECO:0000256" key="5">
    <source>
        <dbReference type="ARBA" id="ARBA00022741"/>
    </source>
</evidence>
<dbReference type="PANTHER" id="PTHR45772">
    <property type="entry name" value="CONSERVED COMPONENT OF ABC TRANSPORTER FOR NATURAL AMINO ACIDS-RELATED"/>
    <property type="match status" value="1"/>
</dbReference>
<dbReference type="InterPro" id="IPR032823">
    <property type="entry name" value="BCA_ABC_TP_C"/>
</dbReference>
<evidence type="ECO:0000256" key="3">
    <source>
        <dbReference type="ARBA" id="ARBA00022475"/>
    </source>
</evidence>
<comment type="subcellular location">
    <subcellularLocation>
        <location evidence="1">Cell membrane</location>
        <topology evidence="1">Multi-pass membrane protein</topology>
    </subcellularLocation>
</comment>
<dbReference type="InterPro" id="IPR027417">
    <property type="entry name" value="P-loop_NTPase"/>
</dbReference>
<keyword evidence="8 10" id="KW-0472">Membrane</keyword>
<name>A0A7Z0DHM4_9ACTN</name>
<evidence type="ECO:0000256" key="7">
    <source>
        <dbReference type="ARBA" id="ARBA00022989"/>
    </source>
</evidence>
<reference evidence="12 13" key="1">
    <citation type="submission" date="2020-07" db="EMBL/GenBank/DDBJ databases">
        <title>Sequencing the genomes of 1000 actinobacteria strains.</title>
        <authorList>
            <person name="Klenk H.-P."/>
        </authorList>
    </citation>
    <scope>NUCLEOTIDE SEQUENCE [LARGE SCALE GENOMIC DNA]</scope>
    <source>
        <strain evidence="12 13">DSM 26487</strain>
    </source>
</reference>
<feature type="region of interest" description="Disordered" evidence="9">
    <location>
        <begin position="577"/>
        <end position="600"/>
    </location>
</feature>
<evidence type="ECO:0000256" key="2">
    <source>
        <dbReference type="ARBA" id="ARBA00022448"/>
    </source>
</evidence>
<keyword evidence="6" id="KW-0067">ATP-binding</keyword>
<organism evidence="12 13">
    <name type="scientific">Nocardioides panzhihuensis</name>
    <dbReference type="NCBI Taxonomy" id="860243"/>
    <lineage>
        <taxon>Bacteria</taxon>
        <taxon>Bacillati</taxon>
        <taxon>Actinomycetota</taxon>
        <taxon>Actinomycetes</taxon>
        <taxon>Propionibacteriales</taxon>
        <taxon>Nocardioidaceae</taxon>
        <taxon>Nocardioides</taxon>
    </lineage>
</organism>
<dbReference type="GO" id="GO:0016887">
    <property type="term" value="F:ATP hydrolysis activity"/>
    <property type="evidence" value="ECO:0007669"/>
    <property type="project" value="InterPro"/>
</dbReference>
<evidence type="ECO:0000256" key="1">
    <source>
        <dbReference type="ARBA" id="ARBA00004651"/>
    </source>
</evidence>
<dbReference type="CDD" id="cd03219">
    <property type="entry name" value="ABC_Mj1267_LivG_branched"/>
    <property type="match status" value="1"/>
</dbReference>
<feature type="transmembrane region" description="Helical" evidence="10">
    <location>
        <begin position="77"/>
        <end position="95"/>
    </location>
</feature>
<feature type="transmembrane region" description="Helical" evidence="10">
    <location>
        <begin position="281"/>
        <end position="298"/>
    </location>
</feature>
<dbReference type="GO" id="GO:0005524">
    <property type="term" value="F:ATP binding"/>
    <property type="evidence" value="ECO:0007669"/>
    <property type="project" value="UniProtKB-KW"/>
</dbReference>
<comment type="caution">
    <text evidence="12">The sequence shown here is derived from an EMBL/GenBank/DDBJ whole genome shotgun (WGS) entry which is preliminary data.</text>
</comment>
<feature type="transmembrane region" description="Helical" evidence="10">
    <location>
        <begin position="54"/>
        <end position="71"/>
    </location>
</feature>
<evidence type="ECO:0000256" key="6">
    <source>
        <dbReference type="ARBA" id="ARBA00022840"/>
    </source>
</evidence>
<keyword evidence="4 10" id="KW-0812">Transmembrane</keyword>
<feature type="transmembrane region" description="Helical" evidence="10">
    <location>
        <begin position="102"/>
        <end position="121"/>
    </location>
</feature>
<keyword evidence="5" id="KW-0547">Nucleotide-binding</keyword>
<dbReference type="EMBL" id="JACBZR010000001">
    <property type="protein sequence ID" value="NYI75564.1"/>
    <property type="molecule type" value="Genomic_DNA"/>
</dbReference>
<gene>
    <name evidence="12" type="ORF">BJ988_000212</name>
</gene>
<dbReference type="Proteomes" id="UP000564496">
    <property type="component" value="Unassembled WGS sequence"/>
</dbReference>
<evidence type="ECO:0000256" key="4">
    <source>
        <dbReference type="ARBA" id="ARBA00022692"/>
    </source>
</evidence>
<keyword evidence="7 10" id="KW-1133">Transmembrane helix</keyword>
<dbReference type="InterPro" id="IPR051120">
    <property type="entry name" value="ABC_AA/LPS_Transport"/>
</dbReference>
<evidence type="ECO:0000313" key="13">
    <source>
        <dbReference type="Proteomes" id="UP000564496"/>
    </source>
</evidence>
<feature type="transmembrane region" description="Helical" evidence="10">
    <location>
        <begin position="246"/>
        <end position="274"/>
    </location>
</feature>
<dbReference type="Gene3D" id="3.40.50.300">
    <property type="entry name" value="P-loop containing nucleotide triphosphate hydrolases"/>
    <property type="match status" value="1"/>
</dbReference>
<dbReference type="InterPro" id="IPR003439">
    <property type="entry name" value="ABC_transporter-like_ATP-bd"/>
</dbReference>